<organism evidence="2 3">
    <name type="scientific">Methanoregula boonei (strain DSM 21154 / JCM 14090 / 6A8)</name>
    <dbReference type="NCBI Taxonomy" id="456442"/>
    <lineage>
        <taxon>Archaea</taxon>
        <taxon>Methanobacteriati</taxon>
        <taxon>Methanobacteriota</taxon>
        <taxon>Stenosarchaea group</taxon>
        <taxon>Methanomicrobia</taxon>
        <taxon>Methanomicrobiales</taxon>
        <taxon>Methanoregulaceae</taxon>
        <taxon>Methanoregula</taxon>
    </lineage>
</organism>
<keyword evidence="3" id="KW-1185">Reference proteome</keyword>
<name>A7I4K9_METB6</name>
<evidence type="ECO:0000313" key="3">
    <source>
        <dbReference type="Proteomes" id="UP000002408"/>
    </source>
</evidence>
<dbReference type="EMBL" id="CP000780">
    <property type="protein sequence ID" value="ABS54670.1"/>
    <property type="molecule type" value="Genomic_DNA"/>
</dbReference>
<protein>
    <submittedName>
        <fullName evidence="2">Uncharacterized protein</fullName>
    </submittedName>
</protein>
<accession>A7I4K9</accession>
<evidence type="ECO:0000256" key="1">
    <source>
        <dbReference type="SAM" id="Phobius"/>
    </source>
</evidence>
<dbReference type="GeneID" id="5410504"/>
<proteinExistence type="predicted"/>
<gene>
    <name evidence="2" type="ordered locus">Mboo_0146</name>
</gene>
<dbReference type="RefSeq" id="WP_011991158.1">
    <property type="nucleotide sequence ID" value="NC_009712.1"/>
</dbReference>
<dbReference type="OrthoDB" id="111489at2157"/>
<dbReference type="AlphaFoldDB" id="A7I4K9"/>
<dbReference type="eggNOG" id="arCOG12674">
    <property type="taxonomic scope" value="Archaea"/>
</dbReference>
<keyword evidence="1" id="KW-0812">Transmembrane</keyword>
<evidence type="ECO:0000313" key="2">
    <source>
        <dbReference type="EMBL" id="ABS54670.1"/>
    </source>
</evidence>
<keyword evidence="1" id="KW-1133">Transmembrane helix</keyword>
<dbReference type="KEGG" id="mbn:Mboo_0146"/>
<sequence length="153" mass="15870" precursor="true">MTLSKNGEIALAVFLVVVFILPFAFLGLLYSEAPYFTVTGEPVKEAADAAGISIVSVQGTLWNMTGALGGKSYTLTDPEGDTAIIATQAFDSADSRDAAVRLYYAHAPGKGRTVGSLIVVGQYVVYATPANSPIFAKLAPALQQAAKAAGVQL</sequence>
<feature type="transmembrane region" description="Helical" evidence="1">
    <location>
        <begin position="9"/>
        <end position="30"/>
    </location>
</feature>
<keyword evidence="1" id="KW-0472">Membrane</keyword>
<reference evidence="3" key="1">
    <citation type="journal article" date="2015" name="Microbiology">
        <title>Genome of Methanoregula boonei 6A8 reveals adaptations to oligotrophic peatland environments.</title>
        <authorList>
            <person name="Braeuer S."/>
            <person name="Cadillo-Quiroz H."/>
            <person name="Kyrpides N."/>
            <person name="Woyke T."/>
            <person name="Goodwin L."/>
            <person name="Detter C."/>
            <person name="Podell S."/>
            <person name="Yavitt J.B."/>
            <person name="Zinder S.H."/>
        </authorList>
    </citation>
    <scope>NUCLEOTIDE SEQUENCE [LARGE SCALE GENOMIC DNA]</scope>
    <source>
        <strain evidence="3">DSM 21154 / JCM 14090 / 6A8</strain>
    </source>
</reference>
<dbReference type="STRING" id="456442.Mboo_0146"/>
<dbReference type="Proteomes" id="UP000002408">
    <property type="component" value="Chromosome"/>
</dbReference>
<dbReference type="HOGENOM" id="CLU_1709111_0_0_2"/>